<dbReference type="InterPro" id="IPR000792">
    <property type="entry name" value="Tscrpt_reg_LuxR_C"/>
</dbReference>
<dbReference type="PROSITE" id="PS50043">
    <property type="entry name" value="HTH_LUXR_2"/>
    <property type="match status" value="1"/>
</dbReference>
<dbReference type="Pfam" id="PF00196">
    <property type="entry name" value="GerE"/>
    <property type="match status" value="1"/>
</dbReference>
<dbReference type="EMBL" id="VDFV01000048">
    <property type="protein sequence ID" value="TNC63599.1"/>
    <property type="molecule type" value="Genomic_DNA"/>
</dbReference>
<dbReference type="AlphaFoldDB" id="A0A5C4NB03"/>
<sequence>MPLLSVSNPARLSRAEFRVCVLLSKGLNTSSVCSELSISISTLRTHLRNIFAKTKVTSMAELLCLLPLALMSKAQVSETTLTRRG</sequence>
<accession>A0A5C4NB03</accession>
<reference evidence="2 3" key="1">
    <citation type="submission" date="2019-06" db="EMBL/GenBank/DDBJ databases">
        <authorList>
            <person name="Jiang L."/>
        </authorList>
    </citation>
    <scope>NUCLEOTIDE SEQUENCE [LARGE SCALE GENOMIC DNA]</scope>
    <source>
        <strain evidence="2 3">YIM 48858</strain>
    </source>
</reference>
<keyword evidence="3" id="KW-1185">Reference proteome</keyword>
<comment type="caution">
    <text evidence="2">The sequence shown here is derived from an EMBL/GenBank/DDBJ whole genome shotgun (WGS) entry which is preliminary data.</text>
</comment>
<gene>
    <name evidence="2" type="ORF">FHG71_19190</name>
</gene>
<feature type="domain" description="HTH luxR-type" evidence="1">
    <location>
        <begin position="5"/>
        <end position="70"/>
    </location>
</feature>
<dbReference type="InterPro" id="IPR016032">
    <property type="entry name" value="Sig_transdc_resp-reg_C-effctor"/>
</dbReference>
<dbReference type="InterPro" id="IPR036388">
    <property type="entry name" value="WH-like_DNA-bd_sf"/>
</dbReference>
<proteinExistence type="predicted"/>
<protein>
    <recommendedName>
        <fullName evidence="1">HTH luxR-type domain-containing protein</fullName>
    </recommendedName>
</protein>
<organism evidence="2 3">
    <name type="scientific">Rubellimicrobium roseum</name>
    <dbReference type="NCBI Taxonomy" id="687525"/>
    <lineage>
        <taxon>Bacteria</taxon>
        <taxon>Pseudomonadati</taxon>
        <taxon>Pseudomonadota</taxon>
        <taxon>Alphaproteobacteria</taxon>
        <taxon>Rhodobacterales</taxon>
        <taxon>Roseobacteraceae</taxon>
        <taxon>Rubellimicrobium</taxon>
    </lineage>
</organism>
<dbReference type="GO" id="GO:0006355">
    <property type="term" value="P:regulation of DNA-templated transcription"/>
    <property type="evidence" value="ECO:0007669"/>
    <property type="project" value="InterPro"/>
</dbReference>
<dbReference type="Proteomes" id="UP000305709">
    <property type="component" value="Unassembled WGS sequence"/>
</dbReference>
<dbReference type="PRINTS" id="PR00038">
    <property type="entry name" value="HTHLUXR"/>
</dbReference>
<evidence type="ECO:0000313" key="2">
    <source>
        <dbReference type="EMBL" id="TNC63599.1"/>
    </source>
</evidence>
<dbReference type="SUPFAM" id="SSF46894">
    <property type="entry name" value="C-terminal effector domain of the bipartite response regulators"/>
    <property type="match status" value="1"/>
</dbReference>
<evidence type="ECO:0000259" key="1">
    <source>
        <dbReference type="PROSITE" id="PS50043"/>
    </source>
</evidence>
<dbReference type="RefSeq" id="WP_139083331.1">
    <property type="nucleotide sequence ID" value="NZ_VDFV01000048.1"/>
</dbReference>
<name>A0A5C4NB03_9RHOB</name>
<dbReference type="Gene3D" id="1.10.10.10">
    <property type="entry name" value="Winged helix-like DNA-binding domain superfamily/Winged helix DNA-binding domain"/>
    <property type="match status" value="1"/>
</dbReference>
<dbReference type="SMART" id="SM00421">
    <property type="entry name" value="HTH_LUXR"/>
    <property type="match status" value="1"/>
</dbReference>
<dbReference type="GO" id="GO:0003677">
    <property type="term" value="F:DNA binding"/>
    <property type="evidence" value="ECO:0007669"/>
    <property type="project" value="InterPro"/>
</dbReference>
<evidence type="ECO:0000313" key="3">
    <source>
        <dbReference type="Proteomes" id="UP000305709"/>
    </source>
</evidence>